<dbReference type="KEGG" id="stae:HNV11_17625"/>
<reference evidence="1 2" key="1">
    <citation type="submission" date="2020-05" db="EMBL/GenBank/DDBJ databases">
        <title>Genome sequencing of Spirosoma sp. TS118.</title>
        <authorList>
            <person name="Lee J.-H."/>
            <person name="Jeong S."/>
            <person name="Zhao L."/>
            <person name="Jung J.-H."/>
            <person name="Kim M.-K."/>
            <person name="Lim S."/>
        </authorList>
    </citation>
    <scope>NUCLEOTIDE SEQUENCE [LARGE SCALE GENOMIC DNA]</scope>
    <source>
        <strain evidence="1 2">TS118</strain>
    </source>
</reference>
<dbReference type="Proteomes" id="UP000502756">
    <property type="component" value="Chromosome"/>
</dbReference>
<name>A0A6M5YBZ8_9BACT</name>
<dbReference type="InterPro" id="IPR010869">
    <property type="entry name" value="DUF1501"/>
</dbReference>
<dbReference type="NCBIfam" id="TIGR04183">
    <property type="entry name" value="Por_Secre_tail"/>
    <property type="match status" value="1"/>
</dbReference>
<dbReference type="Pfam" id="PF07394">
    <property type="entry name" value="DUF1501"/>
    <property type="match status" value="1"/>
</dbReference>
<dbReference type="EMBL" id="CP053435">
    <property type="protein sequence ID" value="QJW91064.1"/>
    <property type="molecule type" value="Genomic_DNA"/>
</dbReference>
<evidence type="ECO:0000313" key="2">
    <source>
        <dbReference type="Proteomes" id="UP000502756"/>
    </source>
</evidence>
<organism evidence="1 2">
    <name type="scientific">Spirosoma taeanense</name>
    <dbReference type="NCBI Taxonomy" id="2735870"/>
    <lineage>
        <taxon>Bacteria</taxon>
        <taxon>Pseudomonadati</taxon>
        <taxon>Bacteroidota</taxon>
        <taxon>Cytophagia</taxon>
        <taxon>Cytophagales</taxon>
        <taxon>Cytophagaceae</taxon>
        <taxon>Spirosoma</taxon>
    </lineage>
</organism>
<dbReference type="RefSeq" id="WP_171740910.1">
    <property type="nucleotide sequence ID" value="NZ_CP053435.1"/>
</dbReference>
<accession>A0A6M5YBZ8</accession>
<keyword evidence="2" id="KW-1185">Reference proteome</keyword>
<sequence length="518" mass="56273">MNRKDFLRQLGLLTGGVTFGLQGVPVRAYAHSPFLADVPGWEQTAGRGTILVLVQMQGGNDGLNTVVPFENDIYYQKRPAIAIPKEKVLKLTAQLGLHPALSAFQELYGNNQLTIVENVGYQSPNRSHFRSTDIWLSGSDSEQMLNEGWAGRYLTRLNPAYPVSLPDQPMAVQLGSVESLLFQSQLGSLGTVFDNPDAFYQLVKGSSADTDPIPNTVAGEELRFLRQIAAQSIQYSDIIKKKADVGKNAVTYPNTNLGKQLAIVAELIAGGLTTPVYLTTISGFDTHANQVTAGNPVNGQHATLLKTVADAVLAFQKDLSRQNLADRVTVMTFSEFGRRVSQNGTTGTDHGSAAPLFVIGKPVRGGVVGTAPVLNDLDGNGDVKFKNDFRQVYASVLRDHLGADAATTQEILGRDFETLPIFRQTPALVVTEGLFALGQNTPNPFADTTEIQFTLQQAQAVRLTVFDMQGRELTVLREGQFEAGNYIVPLRGSGFAPGHYLYSLQTDTGRLVKRMTKI</sequence>
<protein>
    <submittedName>
        <fullName evidence="1">DUF1501 domain-containing protein</fullName>
    </submittedName>
</protein>
<dbReference type="AlphaFoldDB" id="A0A6M5YBZ8"/>
<dbReference type="PANTHER" id="PTHR43737:SF1">
    <property type="entry name" value="DUF1501 DOMAIN-CONTAINING PROTEIN"/>
    <property type="match status" value="1"/>
</dbReference>
<evidence type="ECO:0000313" key="1">
    <source>
        <dbReference type="EMBL" id="QJW91064.1"/>
    </source>
</evidence>
<proteinExistence type="predicted"/>
<dbReference type="InterPro" id="IPR026444">
    <property type="entry name" value="Secre_tail"/>
</dbReference>
<gene>
    <name evidence="1" type="ORF">HNV11_17625</name>
</gene>
<dbReference type="PANTHER" id="PTHR43737">
    <property type="entry name" value="BLL7424 PROTEIN"/>
    <property type="match status" value="1"/>
</dbReference>